<organism evidence="2 3">
    <name type="scientific">Oncorhynchus mykiss</name>
    <name type="common">Rainbow trout</name>
    <name type="synonym">Salmo gairdneri</name>
    <dbReference type="NCBI Taxonomy" id="8022"/>
    <lineage>
        <taxon>Eukaryota</taxon>
        <taxon>Metazoa</taxon>
        <taxon>Chordata</taxon>
        <taxon>Craniata</taxon>
        <taxon>Vertebrata</taxon>
        <taxon>Euteleostomi</taxon>
        <taxon>Actinopterygii</taxon>
        <taxon>Neopterygii</taxon>
        <taxon>Teleostei</taxon>
        <taxon>Protacanthopterygii</taxon>
        <taxon>Salmoniformes</taxon>
        <taxon>Salmonidae</taxon>
        <taxon>Salmoninae</taxon>
        <taxon>Oncorhynchus</taxon>
    </lineage>
</organism>
<dbReference type="PANTHER" id="PTHR47034">
    <property type="entry name" value="ZINC FINGER TRANSCRIPTION FACTOR TRPS1"/>
    <property type="match status" value="1"/>
</dbReference>
<name>A0A061A6Z1_ONCMY</name>
<dbReference type="Proteomes" id="UP000193380">
    <property type="component" value="Unassembled WGS sequence"/>
</dbReference>
<accession>A0A061A6Z1</accession>
<dbReference type="PaxDb" id="8022-A0A061A6Z1"/>
<reference evidence="2" key="1">
    <citation type="journal article" date="2014" name="Nat. Commun.">
        <title>The rainbow trout genome provides novel insights into evolution after whole-genome duplication in vertebrates.</title>
        <authorList>
            <person name="Berthelot C."/>
            <person name="Brunet F."/>
            <person name="Chalopin D."/>
            <person name="Juanchich A."/>
            <person name="Bernard M."/>
            <person name="Noel B."/>
            <person name="Bento P."/>
            <person name="Da Silva C."/>
            <person name="Labadie K."/>
            <person name="Alberti A."/>
            <person name="Aury J.M."/>
            <person name="Louis A."/>
            <person name="Dehais P."/>
            <person name="Bardou P."/>
            <person name="Montfort J."/>
            <person name="Klopp C."/>
            <person name="Cabau C."/>
            <person name="Gaspin C."/>
            <person name="Thorgaard G.H."/>
            <person name="Boussaha M."/>
            <person name="Quillet E."/>
            <person name="Guyomard R."/>
            <person name="Galiana D."/>
            <person name="Bobe J."/>
            <person name="Volff J.N."/>
            <person name="Genet C."/>
            <person name="Wincker P."/>
            <person name="Jaillon O."/>
            <person name="Roest Crollius H."/>
            <person name="Guiguen Y."/>
        </authorList>
    </citation>
    <scope>NUCLEOTIDE SEQUENCE [LARGE SCALE GENOMIC DNA]</scope>
</reference>
<protein>
    <submittedName>
        <fullName evidence="2">Uncharacterized protein</fullName>
    </submittedName>
</protein>
<dbReference type="GO" id="GO:0006357">
    <property type="term" value="P:regulation of transcription by RNA polymerase II"/>
    <property type="evidence" value="ECO:0007669"/>
    <property type="project" value="TreeGrafter"/>
</dbReference>
<gene>
    <name evidence="2" type="ORF">GSONMT00015361001</name>
</gene>
<evidence type="ECO:0000313" key="2">
    <source>
        <dbReference type="EMBL" id="CDR18856.1"/>
    </source>
</evidence>
<feature type="region of interest" description="Disordered" evidence="1">
    <location>
        <begin position="1"/>
        <end position="76"/>
    </location>
</feature>
<dbReference type="EMBL" id="FR980012">
    <property type="protein sequence ID" value="CDR18856.1"/>
    <property type="molecule type" value="Genomic_DNA"/>
</dbReference>
<sequence>MGSSSVELEQHFLSAHPNKMKSQPPPLPNDDKPSEGKGNYVTRDSPGWTGADARATDSLGWTGADGRATDSPGWTGADGGATVVAYYWCKYCNFSCESPSSHRLLEHYERRHRQPEGGRGGTREGSPAKRERRSSKSRDGERDPHSRRKDKTGTSDSMGATDPETVVTSYNCQFCDFRYSMNHGPEVIVVAPLLRHYQQAHSIHKCTIKHCPFCPRGLCSPEKHLGEISFPFACRKSACSHCVVLFLQLSPQGSSPTPRPSVTHLCDQCPYATSDIDLLLLHYDSAHATHGVLEVKPEQEGAETGRYPHGEHSCTKCHFITDVEEEIFRHYR</sequence>
<dbReference type="GO" id="GO:0003700">
    <property type="term" value="F:DNA-binding transcription factor activity"/>
    <property type="evidence" value="ECO:0007669"/>
    <property type="project" value="InterPro"/>
</dbReference>
<dbReference type="InterPro" id="IPR028440">
    <property type="entry name" value="TRPS1"/>
</dbReference>
<reference evidence="2" key="2">
    <citation type="submission" date="2014-03" db="EMBL/GenBank/DDBJ databases">
        <authorList>
            <person name="Genoscope - CEA"/>
        </authorList>
    </citation>
    <scope>NUCLEOTIDE SEQUENCE</scope>
</reference>
<evidence type="ECO:0000256" key="1">
    <source>
        <dbReference type="SAM" id="MobiDB-lite"/>
    </source>
</evidence>
<feature type="region of interest" description="Disordered" evidence="1">
    <location>
        <begin position="109"/>
        <end position="162"/>
    </location>
</feature>
<dbReference type="GO" id="GO:0005634">
    <property type="term" value="C:nucleus"/>
    <property type="evidence" value="ECO:0007669"/>
    <property type="project" value="InterPro"/>
</dbReference>
<feature type="compositionally biased region" description="Basic and acidic residues" evidence="1">
    <location>
        <begin position="126"/>
        <end position="144"/>
    </location>
</feature>
<dbReference type="AlphaFoldDB" id="A0A061A6Z1"/>
<dbReference type="PANTHER" id="PTHR47034:SF1">
    <property type="entry name" value="ZINC FINGER TRANSCRIPTION FACTOR TRPS1"/>
    <property type="match status" value="1"/>
</dbReference>
<proteinExistence type="predicted"/>
<dbReference type="GO" id="GO:0000977">
    <property type="term" value="F:RNA polymerase II transcription regulatory region sequence-specific DNA binding"/>
    <property type="evidence" value="ECO:0007669"/>
    <property type="project" value="TreeGrafter"/>
</dbReference>
<evidence type="ECO:0000313" key="3">
    <source>
        <dbReference type="Proteomes" id="UP000193380"/>
    </source>
</evidence>
<dbReference type="STRING" id="8022.A0A061A6Z1"/>